<reference evidence="1 2" key="2">
    <citation type="journal article" date="2015" name="BMC Genomics">
        <title>Analysis of three genomes within the thermophilic bacterial species Caldanaerobacter subterraneus with a focus on carbon monoxide dehydrogenase evolution and hydrolase diversity.</title>
        <authorList>
            <person name="Sant'Anna F.H."/>
            <person name="Lebedinsky A.V."/>
            <person name="Sokolova T.G."/>
            <person name="Robb F.T."/>
            <person name="Gonzalez J.M."/>
        </authorList>
    </citation>
    <scope>NUCLEOTIDE SEQUENCE [LARGE SCALE GENOMIC DNA]</scope>
    <source>
        <strain evidence="1 2">DSM 12653</strain>
    </source>
</reference>
<gene>
    <name evidence="1" type="ORF">CDSM653_00722</name>
</gene>
<dbReference type="Proteomes" id="UP000010146">
    <property type="component" value="Unassembled WGS sequence"/>
</dbReference>
<accession>A0A0F5PNN9</accession>
<reference evidence="1 2" key="1">
    <citation type="submission" date="2008-07" db="EMBL/GenBank/DDBJ databases">
        <authorList>
            <person name="Gonzalez J."/>
            <person name="Sokolova T."/>
            <person name="Ferriera S."/>
            <person name="Johnson J."/>
            <person name="Kravitz S."/>
            <person name="Beeson K."/>
            <person name="Sutton G."/>
            <person name="Rogers Y.-H."/>
            <person name="Friedman R."/>
            <person name="Frazier M."/>
            <person name="Venter J.C."/>
        </authorList>
    </citation>
    <scope>NUCLEOTIDE SEQUENCE [LARGE SCALE GENOMIC DNA]</scope>
    <source>
        <strain evidence="1 2">DSM 12653</strain>
    </source>
</reference>
<evidence type="ECO:0000313" key="1">
    <source>
        <dbReference type="EMBL" id="KKC30243.1"/>
    </source>
</evidence>
<name>A0A0F5PNN9_9THEO</name>
<sequence>MIITSYFFDKLNELQNTIRIKDYHQVMKKAIKK</sequence>
<dbReference type="EMBL" id="ABXP02000042">
    <property type="protein sequence ID" value="KKC30243.1"/>
    <property type="molecule type" value="Genomic_DNA"/>
</dbReference>
<comment type="caution">
    <text evidence="1">The sequence shown here is derived from an EMBL/GenBank/DDBJ whole genome shotgun (WGS) entry which is preliminary data.</text>
</comment>
<protein>
    <submittedName>
        <fullName evidence="1">Uncharacterized protein</fullName>
    </submittedName>
</protein>
<proteinExistence type="predicted"/>
<dbReference type="AlphaFoldDB" id="A0A0F5PNN9"/>
<evidence type="ECO:0000313" key="2">
    <source>
        <dbReference type="Proteomes" id="UP000010146"/>
    </source>
</evidence>
<reference evidence="2" key="3">
    <citation type="submission" date="2015-02" db="EMBL/GenBank/DDBJ databases">
        <title>Genome analysis of three genomes within the thermophilic hydrogenogenic bacterial species Caldanaerobacter subterraneus.</title>
        <authorList>
            <person name="Sant'Anna F.H."/>
            <person name="Lebedinsky A."/>
            <person name="Sokolova T."/>
            <person name="Robb F.T."/>
            <person name="Gonzalez J.M."/>
        </authorList>
    </citation>
    <scope>NUCLEOTIDE SEQUENCE [LARGE SCALE GENOMIC DNA]</scope>
    <source>
        <strain evidence="2">DSM 12653</strain>
    </source>
</reference>
<organism evidence="1 2">
    <name type="scientific">Caldanaerobacter subterraneus subsp. pacificus DSM 12653</name>
    <dbReference type="NCBI Taxonomy" id="391606"/>
    <lineage>
        <taxon>Bacteria</taxon>
        <taxon>Bacillati</taxon>
        <taxon>Bacillota</taxon>
        <taxon>Clostridia</taxon>
        <taxon>Thermoanaerobacterales</taxon>
        <taxon>Thermoanaerobacteraceae</taxon>
        <taxon>Caldanaerobacter</taxon>
    </lineage>
</organism>